<protein>
    <submittedName>
        <fullName evidence="4">Response regulator</fullName>
    </submittedName>
</protein>
<name>A0ABW6VH51_MICFU</name>
<dbReference type="InterPro" id="IPR050595">
    <property type="entry name" value="Bact_response_regulator"/>
</dbReference>
<keyword evidence="5" id="KW-1185">Reference proteome</keyword>
<organism evidence="4 5">
    <name type="scientific">Microtetraspora fusca</name>
    <dbReference type="NCBI Taxonomy" id="1997"/>
    <lineage>
        <taxon>Bacteria</taxon>
        <taxon>Bacillati</taxon>
        <taxon>Actinomycetota</taxon>
        <taxon>Actinomycetes</taxon>
        <taxon>Streptosporangiales</taxon>
        <taxon>Streptosporangiaceae</taxon>
        <taxon>Microtetraspora</taxon>
    </lineage>
</organism>
<dbReference type="InterPro" id="IPR001789">
    <property type="entry name" value="Sig_transdc_resp-reg_receiver"/>
</dbReference>
<dbReference type="Proteomes" id="UP001602119">
    <property type="component" value="Unassembled WGS sequence"/>
</dbReference>
<proteinExistence type="predicted"/>
<gene>
    <name evidence="4" type="ORF">ACFY05_38320</name>
</gene>
<evidence type="ECO:0000256" key="2">
    <source>
        <dbReference type="PROSITE-ProRule" id="PRU00169"/>
    </source>
</evidence>
<dbReference type="PROSITE" id="PS50110">
    <property type="entry name" value="RESPONSE_REGULATORY"/>
    <property type="match status" value="1"/>
</dbReference>
<dbReference type="InterPro" id="IPR011006">
    <property type="entry name" value="CheY-like_superfamily"/>
</dbReference>
<dbReference type="CDD" id="cd00156">
    <property type="entry name" value="REC"/>
    <property type="match status" value="1"/>
</dbReference>
<evidence type="ECO:0000259" key="3">
    <source>
        <dbReference type="PROSITE" id="PS50110"/>
    </source>
</evidence>
<dbReference type="PANTHER" id="PTHR44591">
    <property type="entry name" value="STRESS RESPONSE REGULATOR PROTEIN 1"/>
    <property type="match status" value="1"/>
</dbReference>
<reference evidence="4 5" key="1">
    <citation type="submission" date="2024-10" db="EMBL/GenBank/DDBJ databases">
        <title>The Natural Products Discovery Center: Release of the First 8490 Sequenced Strains for Exploring Actinobacteria Biosynthetic Diversity.</title>
        <authorList>
            <person name="Kalkreuter E."/>
            <person name="Kautsar S.A."/>
            <person name="Yang D."/>
            <person name="Bader C.D."/>
            <person name="Teijaro C.N."/>
            <person name="Fluegel L."/>
            <person name="Davis C.M."/>
            <person name="Simpson J.R."/>
            <person name="Lauterbach L."/>
            <person name="Steele A.D."/>
            <person name="Gui C."/>
            <person name="Meng S."/>
            <person name="Li G."/>
            <person name="Viehrig K."/>
            <person name="Ye F."/>
            <person name="Su P."/>
            <person name="Kiefer A.F."/>
            <person name="Nichols A."/>
            <person name="Cepeda A.J."/>
            <person name="Yan W."/>
            <person name="Fan B."/>
            <person name="Jiang Y."/>
            <person name="Adhikari A."/>
            <person name="Zheng C.-J."/>
            <person name="Schuster L."/>
            <person name="Cowan T.M."/>
            <person name="Smanski M.J."/>
            <person name="Chevrette M.G."/>
            <person name="De Carvalho L.P.S."/>
            <person name="Shen B."/>
        </authorList>
    </citation>
    <scope>NUCLEOTIDE SEQUENCE [LARGE SCALE GENOMIC DNA]</scope>
    <source>
        <strain evidence="4 5">NPDC001281</strain>
    </source>
</reference>
<dbReference type="SMART" id="SM00448">
    <property type="entry name" value="REC"/>
    <property type="match status" value="1"/>
</dbReference>
<dbReference type="EMBL" id="JBIAXI010000035">
    <property type="protein sequence ID" value="MFF4778696.1"/>
    <property type="molecule type" value="Genomic_DNA"/>
</dbReference>
<dbReference type="SUPFAM" id="SSF52172">
    <property type="entry name" value="CheY-like"/>
    <property type="match status" value="1"/>
</dbReference>
<comment type="caution">
    <text evidence="4">The sequence shown here is derived from an EMBL/GenBank/DDBJ whole genome shotgun (WGS) entry which is preliminary data.</text>
</comment>
<feature type="modified residue" description="4-aspartylphosphate" evidence="2">
    <location>
        <position position="54"/>
    </location>
</feature>
<accession>A0ABW6VH51</accession>
<evidence type="ECO:0000313" key="4">
    <source>
        <dbReference type="EMBL" id="MFF4778696.1"/>
    </source>
</evidence>
<evidence type="ECO:0000256" key="1">
    <source>
        <dbReference type="ARBA" id="ARBA00022553"/>
    </source>
</evidence>
<sequence length="125" mass="13092">MRPSCLIVDDSDHFTKAARRLLDAEGIAVVATAATAAEALARYTELRPDVVLVDVDLGEESGFDVAGELADAATGARPRVILMSVHDGQDFADMTAASAAVAFLPKLSLSGRAVREILRQSSPPA</sequence>
<dbReference type="Gene3D" id="3.40.50.2300">
    <property type="match status" value="1"/>
</dbReference>
<keyword evidence="1 2" id="KW-0597">Phosphoprotein</keyword>
<dbReference type="RefSeq" id="WP_387347292.1">
    <property type="nucleotide sequence ID" value="NZ_JBIAXI010000035.1"/>
</dbReference>
<dbReference type="PANTHER" id="PTHR44591:SF3">
    <property type="entry name" value="RESPONSE REGULATORY DOMAIN-CONTAINING PROTEIN"/>
    <property type="match status" value="1"/>
</dbReference>
<evidence type="ECO:0000313" key="5">
    <source>
        <dbReference type="Proteomes" id="UP001602119"/>
    </source>
</evidence>
<feature type="domain" description="Response regulatory" evidence="3">
    <location>
        <begin position="4"/>
        <end position="121"/>
    </location>
</feature>
<dbReference type="Pfam" id="PF00072">
    <property type="entry name" value="Response_reg"/>
    <property type="match status" value="1"/>
</dbReference>